<dbReference type="Pfam" id="PF00041">
    <property type="entry name" value="fn3"/>
    <property type="match status" value="1"/>
</dbReference>
<feature type="compositionally biased region" description="Basic and acidic residues" evidence="1">
    <location>
        <begin position="618"/>
        <end position="627"/>
    </location>
</feature>
<dbReference type="InterPro" id="IPR053073">
    <property type="entry name" value="IL11/IL27_subunit_beta"/>
</dbReference>
<feature type="domain" description="Fibronectin type-III" evidence="4">
    <location>
        <begin position="407"/>
        <end position="504"/>
    </location>
</feature>
<dbReference type="SMART" id="SM00060">
    <property type="entry name" value="FN3"/>
    <property type="match status" value="2"/>
</dbReference>
<dbReference type="PANTHER" id="PTHR48483:SF1">
    <property type="entry name" value="INTERLEUKIN-12 RECEPTOR SUBUNIT BETA-1-RELATED"/>
    <property type="match status" value="1"/>
</dbReference>
<name>A0AAV1FHE6_XYRNO</name>
<dbReference type="InterPro" id="IPR003961">
    <property type="entry name" value="FN3_dom"/>
</dbReference>
<evidence type="ECO:0000256" key="1">
    <source>
        <dbReference type="SAM" id="MobiDB-lite"/>
    </source>
</evidence>
<dbReference type="Gene3D" id="2.60.40.10">
    <property type="entry name" value="Immunoglobulins"/>
    <property type="match status" value="3"/>
</dbReference>
<feature type="compositionally biased region" description="Acidic residues" evidence="1">
    <location>
        <begin position="608"/>
        <end position="617"/>
    </location>
</feature>
<evidence type="ECO:0000256" key="3">
    <source>
        <dbReference type="SAM" id="SignalP"/>
    </source>
</evidence>
<dbReference type="EMBL" id="OY660870">
    <property type="protein sequence ID" value="CAJ1060832.1"/>
    <property type="molecule type" value="Genomic_DNA"/>
</dbReference>
<dbReference type="InterPro" id="IPR036116">
    <property type="entry name" value="FN3_sf"/>
</dbReference>
<dbReference type="SUPFAM" id="SSF49265">
    <property type="entry name" value="Fibronectin type III"/>
    <property type="match status" value="2"/>
</dbReference>
<keyword evidence="5" id="KW-0675">Receptor</keyword>
<protein>
    <submittedName>
        <fullName evidence="5">Interleukin-12 receptor subunit beta-2 isoform X1</fullName>
    </submittedName>
</protein>
<gene>
    <name evidence="5" type="ORF">XNOV1_A020830</name>
</gene>
<evidence type="ECO:0000256" key="2">
    <source>
        <dbReference type="SAM" id="Phobius"/>
    </source>
</evidence>
<keyword evidence="6" id="KW-1185">Reference proteome</keyword>
<dbReference type="CDD" id="cd00063">
    <property type="entry name" value="FN3"/>
    <property type="match status" value="1"/>
</dbReference>
<feature type="compositionally biased region" description="Acidic residues" evidence="1">
    <location>
        <begin position="581"/>
        <end position="595"/>
    </location>
</feature>
<keyword evidence="2" id="KW-0472">Membrane</keyword>
<feature type="signal peptide" evidence="3">
    <location>
        <begin position="1"/>
        <end position="29"/>
    </location>
</feature>
<proteinExistence type="predicted"/>
<keyword evidence="3" id="KW-0732">Signal</keyword>
<evidence type="ECO:0000259" key="4">
    <source>
        <dbReference type="PROSITE" id="PS50853"/>
    </source>
</evidence>
<evidence type="ECO:0000313" key="5">
    <source>
        <dbReference type="EMBL" id="CAJ1060832.1"/>
    </source>
</evidence>
<keyword evidence="2" id="KW-1133">Transmembrane helix</keyword>
<dbReference type="Proteomes" id="UP001178508">
    <property type="component" value="Chromosome 7"/>
</dbReference>
<dbReference type="AlphaFoldDB" id="A0AAV1FHE6"/>
<feature type="transmembrane region" description="Helical" evidence="2">
    <location>
        <begin position="508"/>
        <end position="529"/>
    </location>
</feature>
<sequence>METLKRCLSLHGFTVVFVVLMMISRGSTCEAPSSPECFRRSSDESMYMCEWTMNTTESDVTFDFYFNEEKFGPKLKQTSAQFREEELIKYETVYIWVEAHVGNSSCTSVQSPVILNDIVKYEAPQEISMSWEKDNLHLNWRAAEDHPALAEVRFLQHGDPTGSWESRIDTTKTNGKTSMFQVHLLRNISYQVKIRQRSTQALSPLWSDWSTVVDVPTELNKNPEVMVKTTLLNGTRKVKLTWKPMPHATAITGISFSIKDTQSSRGCPCAEKSKYTENTEDTIYVSNSPVNISVMAKNAAGHSPPTVIQLPAVKPASDLEACEETILEKKTKKVTCLEWYELQDEEQTPENVITLLGRQSKKERHQIKKDLKDFVRYLYFEHTCVGRMPRTDKMCIFYKMEEAPRTKPQDLYAFDETQDRSIELSWKAIPYADQRGYLTHYSLCNEKSSPEEEFKECHNISATLLKYRLKNLTPDTKYIISLAGVTRRGEGPRATIEIITQPEKTFNVWWSLGLLLVFFLISTLCTVILKRIRMKICPPVPTPVLDFTSYPREKQEMLERKEEVHKLTIHKLLPEAKSIPEETEEGTEGGTDENMENERGDSRMSGEISDEDSDCTDEALRSSREGEITDLENEFAMLTYRNGLVFDMKTDSP</sequence>
<feature type="region of interest" description="Disordered" evidence="1">
    <location>
        <begin position="577"/>
        <end position="628"/>
    </location>
</feature>
<dbReference type="PANTHER" id="PTHR48483">
    <property type="entry name" value="INTERLEUKIN-27 SUBUNIT BETA"/>
    <property type="match status" value="1"/>
</dbReference>
<dbReference type="PROSITE" id="PS50853">
    <property type="entry name" value="FN3"/>
    <property type="match status" value="1"/>
</dbReference>
<evidence type="ECO:0000313" key="6">
    <source>
        <dbReference type="Proteomes" id="UP001178508"/>
    </source>
</evidence>
<feature type="chain" id="PRO_5043673478" evidence="3">
    <location>
        <begin position="30"/>
        <end position="653"/>
    </location>
</feature>
<accession>A0AAV1FHE6</accession>
<reference evidence="5" key="1">
    <citation type="submission" date="2023-08" db="EMBL/GenBank/DDBJ databases">
        <authorList>
            <person name="Alioto T."/>
            <person name="Alioto T."/>
            <person name="Gomez Garrido J."/>
        </authorList>
    </citation>
    <scope>NUCLEOTIDE SEQUENCE</scope>
</reference>
<organism evidence="5 6">
    <name type="scientific">Xyrichtys novacula</name>
    <name type="common">Pearly razorfish</name>
    <name type="synonym">Hemipteronotus novacula</name>
    <dbReference type="NCBI Taxonomy" id="13765"/>
    <lineage>
        <taxon>Eukaryota</taxon>
        <taxon>Metazoa</taxon>
        <taxon>Chordata</taxon>
        <taxon>Craniata</taxon>
        <taxon>Vertebrata</taxon>
        <taxon>Euteleostomi</taxon>
        <taxon>Actinopterygii</taxon>
        <taxon>Neopterygii</taxon>
        <taxon>Teleostei</taxon>
        <taxon>Neoteleostei</taxon>
        <taxon>Acanthomorphata</taxon>
        <taxon>Eupercaria</taxon>
        <taxon>Labriformes</taxon>
        <taxon>Labridae</taxon>
        <taxon>Xyrichtys</taxon>
    </lineage>
</organism>
<dbReference type="InterPro" id="IPR013783">
    <property type="entry name" value="Ig-like_fold"/>
</dbReference>
<keyword evidence="2" id="KW-0812">Transmembrane</keyword>